<dbReference type="RefSeq" id="WP_048042757.1">
    <property type="nucleotide sequence ID" value="NZ_JJQO01000370.1"/>
</dbReference>
<organism evidence="2 3">
    <name type="scientific">Methanosarcina mazei</name>
    <name type="common">Methanosarcina frisia</name>
    <dbReference type="NCBI Taxonomy" id="2209"/>
    <lineage>
        <taxon>Archaea</taxon>
        <taxon>Methanobacteriati</taxon>
        <taxon>Methanobacteriota</taxon>
        <taxon>Stenosarchaea group</taxon>
        <taxon>Methanomicrobia</taxon>
        <taxon>Methanosarcinales</taxon>
        <taxon>Methanosarcinaceae</taxon>
        <taxon>Methanosarcina</taxon>
    </lineage>
</organism>
<feature type="domain" description="MobA-like NTP transferase" evidence="1">
    <location>
        <begin position="4"/>
        <end position="70"/>
    </location>
</feature>
<evidence type="ECO:0000313" key="2">
    <source>
        <dbReference type="EMBL" id="KKH57184.1"/>
    </source>
</evidence>
<evidence type="ECO:0000313" key="3">
    <source>
        <dbReference type="Proteomes" id="UP000034692"/>
    </source>
</evidence>
<dbReference type="InterPro" id="IPR025877">
    <property type="entry name" value="MobA-like_NTP_Trfase"/>
</dbReference>
<dbReference type="Gene3D" id="3.90.550.10">
    <property type="entry name" value="Spore Coat Polysaccharide Biosynthesis Protein SpsA, Chain A"/>
    <property type="match status" value="1"/>
</dbReference>
<evidence type="ECO:0000259" key="1">
    <source>
        <dbReference type="Pfam" id="PF12804"/>
    </source>
</evidence>
<reference evidence="2 3" key="1">
    <citation type="journal article" date="2015" name="ISME J.">
        <title>Genomic and phenotypic differentiation among Methanosarcina mazei populations from Columbia River sediment.</title>
        <authorList>
            <person name="Youngblut N.D."/>
            <person name="Wirth J.S."/>
            <person name="Henriksen J.R."/>
            <person name="Smith M."/>
            <person name="Simon H."/>
            <person name="Metcalf W.W."/>
            <person name="Whitaker R.J."/>
        </authorList>
    </citation>
    <scope>NUCLEOTIDE SEQUENCE [LARGE SCALE GENOMIC DNA]</scope>
    <source>
        <strain evidence="2 3">1.H.A.2.7</strain>
    </source>
</reference>
<gene>
    <name evidence="2" type="ORF">DU75_10865</name>
</gene>
<dbReference type="InterPro" id="IPR029044">
    <property type="entry name" value="Nucleotide-diphossugar_trans"/>
</dbReference>
<dbReference type="Proteomes" id="UP000034692">
    <property type="component" value="Unassembled WGS sequence"/>
</dbReference>
<feature type="non-terminal residue" evidence="2">
    <location>
        <position position="87"/>
    </location>
</feature>
<dbReference type="GO" id="GO:0016779">
    <property type="term" value="F:nucleotidyltransferase activity"/>
    <property type="evidence" value="ECO:0007669"/>
    <property type="project" value="UniProtKB-ARBA"/>
</dbReference>
<name>A0A0F8R829_METMZ</name>
<sequence>MINCVILAGSSEKKLQDKHNKAFVNINSKPMICYVVEALKSSGIVDKIAVVGQIIDSSGLKEDIDYVIDDRGSIIDNVLAGIECFGN</sequence>
<dbReference type="EMBL" id="JJQO01000370">
    <property type="protein sequence ID" value="KKH57184.1"/>
    <property type="molecule type" value="Genomic_DNA"/>
</dbReference>
<dbReference type="Pfam" id="PF12804">
    <property type="entry name" value="NTP_transf_3"/>
    <property type="match status" value="1"/>
</dbReference>
<dbReference type="SUPFAM" id="SSF53448">
    <property type="entry name" value="Nucleotide-diphospho-sugar transferases"/>
    <property type="match status" value="1"/>
</dbReference>
<protein>
    <recommendedName>
        <fullName evidence="1">MobA-like NTP transferase domain-containing protein</fullName>
    </recommendedName>
</protein>
<dbReference type="AlphaFoldDB" id="A0A0F8R829"/>
<proteinExistence type="predicted"/>
<comment type="caution">
    <text evidence="2">The sequence shown here is derived from an EMBL/GenBank/DDBJ whole genome shotgun (WGS) entry which is preliminary data.</text>
</comment>
<accession>A0A0F8R829</accession>